<name>A0ACC3SDM8_9PEZI</name>
<proteinExistence type="predicted"/>
<organism evidence="1 2">
    <name type="scientific">Zalaria obscura</name>
    <dbReference type="NCBI Taxonomy" id="2024903"/>
    <lineage>
        <taxon>Eukaryota</taxon>
        <taxon>Fungi</taxon>
        <taxon>Dikarya</taxon>
        <taxon>Ascomycota</taxon>
        <taxon>Pezizomycotina</taxon>
        <taxon>Dothideomycetes</taxon>
        <taxon>Dothideomycetidae</taxon>
        <taxon>Dothideales</taxon>
        <taxon>Zalariaceae</taxon>
        <taxon>Zalaria</taxon>
    </lineage>
</organism>
<protein>
    <submittedName>
        <fullName evidence="1">Uncharacterized protein</fullName>
    </submittedName>
</protein>
<dbReference type="EMBL" id="JAMKPW020000017">
    <property type="protein sequence ID" value="KAK8209174.1"/>
    <property type="molecule type" value="Genomic_DNA"/>
</dbReference>
<dbReference type="Proteomes" id="UP001320706">
    <property type="component" value="Unassembled WGS sequence"/>
</dbReference>
<evidence type="ECO:0000313" key="2">
    <source>
        <dbReference type="Proteomes" id="UP001320706"/>
    </source>
</evidence>
<sequence>MAAPSDMVYVTQDFSQPMEAQCNFANQYDLTHPEDAMATYQRVMHEHTRQQFEIATASSRRRGSPAEHMGALRPETSNSSVHSTAS</sequence>
<evidence type="ECO:0000313" key="1">
    <source>
        <dbReference type="EMBL" id="KAK8209174.1"/>
    </source>
</evidence>
<reference evidence="1" key="1">
    <citation type="submission" date="2024-02" db="EMBL/GenBank/DDBJ databases">
        <title>Metagenome Assembled Genome of Zalaria obscura JY119.</title>
        <authorList>
            <person name="Vighnesh L."/>
            <person name="Jagadeeshwari U."/>
            <person name="Venkata Ramana C."/>
            <person name="Sasikala C."/>
        </authorList>
    </citation>
    <scope>NUCLEOTIDE SEQUENCE</scope>
    <source>
        <strain evidence="1">JY119</strain>
    </source>
</reference>
<accession>A0ACC3SDM8</accession>
<comment type="caution">
    <text evidence="1">The sequence shown here is derived from an EMBL/GenBank/DDBJ whole genome shotgun (WGS) entry which is preliminary data.</text>
</comment>
<gene>
    <name evidence="1" type="ORF">M8818_003869</name>
</gene>
<keyword evidence="2" id="KW-1185">Reference proteome</keyword>